<dbReference type="InterPro" id="IPR001466">
    <property type="entry name" value="Beta-lactam-related"/>
</dbReference>
<dbReference type="Proteomes" id="UP000502508">
    <property type="component" value="Chromosome"/>
</dbReference>
<reference evidence="3 4" key="2">
    <citation type="submission" date="2020-03" db="EMBL/GenBank/DDBJ databases">
        <authorList>
            <person name="Ichikawa N."/>
            <person name="Kimura A."/>
            <person name="Kitahashi Y."/>
            <person name="Uohara A."/>
        </authorList>
    </citation>
    <scope>NUCLEOTIDE SEQUENCE [LARGE SCALE GENOMIC DNA]</scope>
    <source>
        <strain evidence="3 4">NBRC 107702</strain>
    </source>
</reference>
<dbReference type="Pfam" id="PF00144">
    <property type="entry name" value="Beta-lactamase"/>
    <property type="match status" value="1"/>
</dbReference>
<dbReference type="InterPro" id="IPR050491">
    <property type="entry name" value="AmpC-like"/>
</dbReference>
<organism evidence="3 4">
    <name type="scientific">Phytohabitans flavus</name>
    <dbReference type="NCBI Taxonomy" id="1076124"/>
    <lineage>
        <taxon>Bacteria</taxon>
        <taxon>Bacillati</taxon>
        <taxon>Actinomycetota</taxon>
        <taxon>Actinomycetes</taxon>
        <taxon>Micromonosporales</taxon>
        <taxon>Micromonosporaceae</taxon>
    </lineage>
</organism>
<keyword evidence="1" id="KW-0732">Signal</keyword>
<dbReference type="EMBL" id="AP022870">
    <property type="protein sequence ID" value="BCB77024.1"/>
    <property type="molecule type" value="Genomic_DNA"/>
</dbReference>
<sequence>MVRAVAAAAVLLVAVAGLPGAASSAPGDPLDRKALGRALAAINAAGVPAAFAEVRDGDRTWSGAAGIADLTTARPAKPNMRHRVGSITKSFVATAVLQLVAEGKVGLDDPIGRWLP</sequence>
<evidence type="ECO:0000313" key="4">
    <source>
        <dbReference type="Proteomes" id="UP000502508"/>
    </source>
</evidence>
<reference evidence="3 4" key="1">
    <citation type="submission" date="2020-03" db="EMBL/GenBank/DDBJ databases">
        <title>Whole genome shotgun sequence of Phytohabitans flavus NBRC 107702.</title>
        <authorList>
            <person name="Komaki H."/>
            <person name="Tamura T."/>
        </authorList>
    </citation>
    <scope>NUCLEOTIDE SEQUENCE [LARGE SCALE GENOMIC DNA]</scope>
    <source>
        <strain evidence="3 4">NBRC 107702</strain>
    </source>
</reference>
<evidence type="ECO:0000313" key="3">
    <source>
        <dbReference type="EMBL" id="BCB77024.1"/>
    </source>
</evidence>
<dbReference type="InterPro" id="IPR012338">
    <property type="entry name" value="Beta-lactam/transpept-like"/>
</dbReference>
<dbReference type="PANTHER" id="PTHR46825">
    <property type="entry name" value="D-ALANYL-D-ALANINE-CARBOXYPEPTIDASE/ENDOPEPTIDASE AMPH"/>
    <property type="match status" value="1"/>
</dbReference>
<feature type="chain" id="PRO_5026036376" description="Beta-lactamase-related domain-containing protein" evidence="1">
    <location>
        <begin position="25"/>
        <end position="116"/>
    </location>
</feature>
<dbReference type="KEGG" id="pfla:Pflav_034340"/>
<accession>A0A6F8XT63</accession>
<evidence type="ECO:0000256" key="1">
    <source>
        <dbReference type="SAM" id="SignalP"/>
    </source>
</evidence>
<name>A0A6F8XT63_9ACTN</name>
<feature type="domain" description="Beta-lactamase-related" evidence="2">
    <location>
        <begin position="49"/>
        <end position="116"/>
    </location>
</feature>
<evidence type="ECO:0000259" key="2">
    <source>
        <dbReference type="Pfam" id="PF00144"/>
    </source>
</evidence>
<keyword evidence="4" id="KW-1185">Reference proteome</keyword>
<proteinExistence type="predicted"/>
<feature type="signal peptide" evidence="1">
    <location>
        <begin position="1"/>
        <end position="24"/>
    </location>
</feature>
<dbReference type="AlphaFoldDB" id="A0A6F8XT63"/>
<dbReference type="Gene3D" id="3.40.710.10">
    <property type="entry name" value="DD-peptidase/beta-lactamase superfamily"/>
    <property type="match status" value="1"/>
</dbReference>
<dbReference type="SUPFAM" id="SSF56601">
    <property type="entry name" value="beta-lactamase/transpeptidase-like"/>
    <property type="match status" value="1"/>
</dbReference>
<gene>
    <name evidence="3" type="ORF">Pflav_034340</name>
</gene>
<dbReference type="PANTHER" id="PTHR46825:SF7">
    <property type="entry name" value="D-ALANYL-D-ALANINE CARBOXYPEPTIDASE"/>
    <property type="match status" value="1"/>
</dbReference>
<protein>
    <recommendedName>
        <fullName evidence="2">Beta-lactamase-related domain-containing protein</fullName>
    </recommendedName>
</protein>